<dbReference type="CDD" id="cd06225">
    <property type="entry name" value="HAMP"/>
    <property type="match status" value="1"/>
</dbReference>
<protein>
    <submittedName>
        <fullName evidence="4">Methyl-accepting chemotaxis protein</fullName>
    </submittedName>
</protein>
<dbReference type="GO" id="GO:0007165">
    <property type="term" value="P:signal transduction"/>
    <property type="evidence" value="ECO:0007669"/>
    <property type="project" value="InterPro"/>
</dbReference>
<keyword evidence="2" id="KW-0472">Membrane</keyword>
<evidence type="ECO:0000256" key="2">
    <source>
        <dbReference type="SAM" id="Phobius"/>
    </source>
</evidence>
<dbReference type="Pfam" id="PF00672">
    <property type="entry name" value="HAMP"/>
    <property type="match status" value="1"/>
</dbReference>
<evidence type="ECO:0000313" key="4">
    <source>
        <dbReference type="EMBL" id="SJZ74487.1"/>
    </source>
</evidence>
<dbReference type="EMBL" id="FUXL01000002">
    <property type="protein sequence ID" value="SJZ74487.1"/>
    <property type="molecule type" value="Genomic_DNA"/>
</dbReference>
<organism evidence="4 5">
    <name type="scientific">Consotaella salsifontis</name>
    <dbReference type="NCBI Taxonomy" id="1365950"/>
    <lineage>
        <taxon>Bacteria</taxon>
        <taxon>Pseudomonadati</taxon>
        <taxon>Pseudomonadota</taxon>
        <taxon>Alphaproteobacteria</taxon>
        <taxon>Hyphomicrobiales</taxon>
        <taxon>Aurantimonadaceae</taxon>
        <taxon>Consotaella</taxon>
    </lineage>
</organism>
<keyword evidence="5" id="KW-1185">Reference proteome</keyword>
<gene>
    <name evidence="4" type="ORF">SAMN05428963_102423</name>
</gene>
<dbReference type="SMART" id="SM00304">
    <property type="entry name" value="HAMP"/>
    <property type="match status" value="1"/>
</dbReference>
<sequence length="290" mass="31482">MKNIPIIGKLLLVMAAFGAFALGVAYYSGSQLQSVDHAYSSMLERESTAALQIVRMNRSMLGARAAIADLLMSRSEAINKSASAEMADMRSRFIDASDKASAAMPELQQLKDLKSKGLQIIDQNCSSAIDQAAKAVAIEDVVASQTTYLSQCQPLFPDFVKQTTAIQDDLIKTAQTKSDDISALSDTIVKTTYAIILAGLVIVVAGAFFAFRAWLIRPIKGLESAMQRLAGGNLSTAIDGIDRKDEVGAMARAVQVFKDNGIKAKQLEAEAEETRRRQEVERERLAAEER</sequence>
<dbReference type="AlphaFoldDB" id="A0A1T4N624"/>
<dbReference type="InterPro" id="IPR003660">
    <property type="entry name" value="HAMP_dom"/>
</dbReference>
<evidence type="ECO:0000259" key="3">
    <source>
        <dbReference type="PROSITE" id="PS50885"/>
    </source>
</evidence>
<evidence type="ECO:0000256" key="1">
    <source>
        <dbReference type="SAM" id="MobiDB-lite"/>
    </source>
</evidence>
<keyword evidence="2" id="KW-0812">Transmembrane</keyword>
<dbReference type="STRING" id="1365950.SAMN05428963_102423"/>
<feature type="transmembrane region" description="Helical" evidence="2">
    <location>
        <begin position="193"/>
        <end position="215"/>
    </location>
</feature>
<feature type="domain" description="HAMP" evidence="3">
    <location>
        <begin position="213"/>
        <end position="266"/>
    </location>
</feature>
<dbReference type="PROSITE" id="PS50885">
    <property type="entry name" value="HAMP"/>
    <property type="match status" value="1"/>
</dbReference>
<proteinExistence type="predicted"/>
<feature type="non-terminal residue" evidence="4">
    <location>
        <position position="290"/>
    </location>
</feature>
<dbReference type="OrthoDB" id="8456673at2"/>
<dbReference type="Proteomes" id="UP000190135">
    <property type="component" value="Unassembled WGS sequence"/>
</dbReference>
<dbReference type="RefSeq" id="WP_131829861.1">
    <property type="nucleotide sequence ID" value="NZ_FUXL01000002.1"/>
</dbReference>
<accession>A0A1T4N624</accession>
<evidence type="ECO:0000313" key="5">
    <source>
        <dbReference type="Proteomes" id="UP000190135"/>
    </source>
</evidence>
<name>A0A1T4N624_9HYPH</name>
<feature type="region of interest" description="Disordered" evidence="1">
    <location>
        <begin position="268"/>
        <end position="290"/>
    </location>
</feature>
<dbReference type="SUPFAM" id="SSF158472">
    <property type="entry name" value="HAMP domain-like"/>
    <property type="match status" value="1"/>
</dbReference>
<dbReference type="GO" id="GO:0016020">
    <property type="term" value="C:membrane"/>
    <property type="evidence" value="ECO:0007669"/>
    <property type="project" value="InterPro"/>
</dbReference>
<keyword evidence="2" id="KW-1133">Transmembrane helix</keyword>
<dbReference type="Gene3D" id="6.10.340.10">
    <property type="match status" value="1"/>
</dbReference>
<reference evidence="4 5" key="1">
    <citation type="submission" date="2017-02" db="EMBL/GenBank/DDBJ databases">
        <authorList>
            <person name="Peterson S.W."/>
        </authorList>
    </citation>
    <scope>NUCLEOTIDE SEQUENCE [LARGE SCALE GENOMIC DNA]</scope>
    <source>
        <strain evidence="4 5">USBA 369</strain>
    </source>
</reference>